<proteinExistence type="predicted"/>
<feature type="non-terminal residue" evidence="2">
    <location>
        <position position="146"/>
    </location>
</feature>
<evidence type="ECO:0000256" key="1">
    <source>
        <dbReference type="SAM" id="Phobius"/>
    </source>
</evidence>
<evidence type="ECO:0000313" key="2">
    <source>
        <dbReference type="EMBL" id="CAF1637188.1"/>
    </source>
</evidence>
<dbReference type="AlphaFoldDB" id="A0A816DP71"/>
<organism evidence="2 4">
    <name type="scientific">Didymodactylos carnosus</name>
    <dbReference type="NCBI Taxonomy" id="1234261"/>
    <lineage>
        <taxon>Eukaryota</taxon>
        <taxon>Metazoa</taxon>
        <taxon>Spiralia</taxon>
        <taxon>Gnathifera</taxon>
        <taxon>Rotifera</taxon>
        <taxon>Eurotatoria</taxon>
        <taxon>Bdelloidea</taxon>
        <taxon>Philodinida</taxon>
        <taxon>Philodinidae</taxon>
        <taxon>Didymodactylos</taxon>
    </lineage>
</organism>
<gene>
    <name evidence="2" type="ORF">GPM918_LOCUS44729</name>
    <name evidence="3" type="ORF">SRO942_LOCUS46732</name>
</gene>
<sequence>KTHRINTKYKTNKTTCISITDKINLSTLTKTFLSLNTADNIQTVYLNISIHSPFEELNRILFSLFLCGTLTDLSSGLTFSLLKNKRFKFIIEVPYMEKLQMSVKQNFDYLLPVLSIVCQNQLEEVTNENYQLFIGDSEELVARFLK</sequence>
<keyword evidence="4" id="KW-1185">Reference proteome</keyword>
<dbReference type="Proteomes" id="UP000681722">
    <property type="component" value="Unassembled WGS sequence"/>
</dbReference>
<evidence type="ECO:0000313" key="4">
    <source>
        <dbReference type="Proteomes" id="UP000663829"/>
    </source>
</evidence>
<dbReference type="EMBL" id="CAJOBC010114369">
    <property type="protein sequence ID" value="CAF4544522.1"/>
    <property type="molecule type" value="Genomic_DNA"/>
</dbReference>
<dbReference type="EMBL" id="CAJNOQ010045901">
    <property type="protein sequence ID" value="CAF1637188.1"/>
    <property type="molecule type" value="Genomic_DNA"/>
</dbReference>
<reference evidence="2" key="1">
    <citation type="submission" date="2021-02" db="EMBL/GenBank/DDBJ databases">
        <authorList>
            <person name="Nowell W R."/>
        </authorList>
    </citation>
    <scope>NUCLEOTIDE SEQUENCE</scope>
</reference>
<accession>A0A816DP71</accession>
<evidence type="ECO:0000313" key="3">
    <source>
        <dbReference type="EMBL" id="CAF4544522.1"/>
    </source>
</evidence>
<keyword evidence="1" id="KW-0472">Membrane</keyword>
<keyword evidence="1" id="KW-1133">Transmembrane helix</keyword>
<dbReference type="Proteomes" id="UP000663829">
    <property type="component" value="Unassembled WGS sequence"/>
</dbReference>
<name>A0A816DP71_9BILA</name>
<comment type="caution">
    <text evidence="2">The sequence shown here is derived from an EMBL/GenBank/DDBJ whole genome shotgun (WGS) entry which is preliminary data.</text>
</comment>
<feature type="non-terminal residue" evidence="2">
    <location>
        <position position="1"/>
    </location>
</feature>
<protein>
    <submittedName>
        <fullName evidence="2">Uncharacterized protein</fullName>
    </submittedName>
</protein>
<keyword evidence="1" id="KW-0812">Transmembrane</keyword>
<feature type="transmembrane region" description="Helical" evidence="1">
    <location>
        <begin position="60"/>
        <end position="82"/>
    </location>
</feature>